<dbReference type="EMBL" id="PGCJ01000182">
    <property type="protein sequence ID" value="PLW40400.1"/>
    <property type="molecule type" value="Genomic_DNA"/>
</dbReference>
<evidence type="ECO:0000256" key="1">
    <source>
        <dbReference type="SAM" id="MobiDB-lite"/>
    </source>
</evidence>
<evidence type="ECO:0000313" key="2">
    <source>
        <dbReference type="EMBL" id="PLW40400.1"/>
    </source>
</evidence>
<dbReference type="OrthoDB" id="3046222at2759"/>
<name>A0A2N5URL7_9BASI</name>
<feature type="region of interest" description="Disordered" evidence="1">
    <location>
        <begin position="381"/>
        <end position="447"/>
    </location>
</feature>
<reference evidence="2 3" key="1">
    <citation type="submission" date="2017-11" db="EMBL/GenBank/DDBJ databases">
        <title>De novo assembly and phasing of dikaryotic genomes from two isolates of Puccinia coronata f. sp. avenae, the causal agent of oat crown rust.</title>
        <authorList>
            <person name="Miller M.E."/>
            <person name="Zhang Y."/>
            <person name="Omidvar V."/>
            <person name="Sperschneider J."/>
            <person name="Schwessinger B."/>
            <person name="Raley C."/>
            <person name="Palmer J.M."/>
            <person name="Garnica D."/>
            <person name="Upadhyaya N."/>
            <person name="Rathjen J."/>
            <person name="Taylor J.M."/>
            <person name="Park R.F."/>
            <person name="Dodds P.N."/>
            <person name="Hirsch C.D."/>
            <person name="Kianian S.F."/>
            <person name="Figueroa M."/>
        </authorList>
    </citation>
    <scope>NUCLEOTIDE SEQUENCE [LARGE SCALE GENOMIC DNA]</scope>
    <source>
        <strain evidence="2">12NC29</strain>
    </source>
</reference>
<proteinExistence type="predicted"/>
<keyword evidence="3" id="KW-1185">Reference proteome</keyword>
<sequence>MMNPSAGAFKLKLGKPSAPSNSFESVTTIHESLVKKDCLAYLLRRICAQMGLVPEKQGGGVGDKFITDMFHWNKRGLKIISLSFMENEEHFTFQTNWMLARLMARNNKHEVYQGGLILDVTYCFFENGYLLSTLMFCSDLSRWIPVQLTWIRGLTENYYKILFRNFLSLSFTPAERDLLVRQIVDFSAAQKEGIIGAYMEVFNIGEKAQALKILKGCHEHFKAQITRVKRNRAVIMAHEEKNFESMCVALLEKCKTDGATHEDKIDELRRRFPKAQRWLDWWNAADVSSMLFPSHRKLLDDSLEDGDGLPNTTNAQELMHRLYYMTSEGKKSLMIGMTELYTFVKLLEEDWSAVMRGTAIEYGSTASKTVVNVSESMGWDKKRKRQSISKNEPLRNNQESRQHKADNDGWAPDTTALLVPEEKKKKLGRPKNPKNVDRNPFTTYPSYAASNDPRRTNCCWLAAALESLYALYGPLWLVGTKGLGTDLFTLVVHHFTSRTTHELTHAGQIRSILTKGQSKIFDHAHNKYPGLFEYGCESSCDYFLEVVLNPKTNPPNCLKTFFTLEEFCKYQCTTHGSKPSK</sequence>
<protein>
    <submittedName>
        <fullName evidence="2">Uncharacterized protein</fullName>
    </submittedName>
</protein>
<evidence type="ECO:0000313" key="3">
    <source>
        <dbReference type="Proteomes" id="UP000235388"/>
    </source>
</evidence>
<comment type="caution">
    <text evidence="2">The sequence shown here is derived from an EMBL/GenBank/DDBJ whole genome shotgun (WGS) entry which is preliminary data.</text>
</comment>
<feature type="compositionally biased region" description="Polar residues" evidence="1">
    <location>
        <begin position="388"/>
        <end position="397"/>
    </location>
</feature>
<dbReference type="STRING" id="200324.A0A2N5URL7"/>
<dbReference type="Proteomes" id="UP000235388">
    <property type="component" value="Unassembled WGS sequence"/>
</dbReference>
<dbReference type="AlphaFoldDB" id="A0A2N5URL7"/>
<accession>A0A2N5URL7</accession>
<organism evidence="2 3">
    <name type="scientific">Puccinia coronata f. sp. avenae</name>
    <dbReference type="NCBI Taxonomy" id="200324"/>
    <lineage>
        <taxon>Eukaryota</taxon>
        <taxon>Fungi</taxon>
        <taxon>Dikarya</taxon>
        <taxon>Basidiomycota</taxon>
        <taxon>Pucciniomycotina</taxon>
        <taxon>Pucciniomycetes</taxon>
        <taxon>Pucciniales</taxon>
        <taxon>Pucciniaceae</taxon>
        <taxon>Puccinia</taxon>
    </lineage>
</organism>
<gene>
    <name evidence="2" type="ORF">PCANC_19582</name>
</gene>
<feature type="compositionally biased region" description="Basic and acidic residues" evidence="1">
    <location>
        <begin position="398"/>
        <end position="407"/>
    </location>
</feature>